<feature type="compositionally biased region" description="Polar residues" evidence="2">
    <location>
        <begin position="921"/>
        <end position="932"/>
    </location>
</feature>
<dbReference type="PANTHER" id="PTHR23308">
    <property type="entry name" value="NUCLEAR INHIBITOR OF PROTEIN PHOSPHATASE-1"/>
    <property type="match status" value="1"/>
</dbReference>
<reference evidence="4" key="1">
    <citation type="journal article" date="2009" name="Plant Mol. Biol.">
        <title>Structural characterization of Brachypodium genome and its syntenic relationship with rice and wheat.</title>
        <authorList>
            <person name="Huo N."/>
            <person name="Vogel J.P."/>
            <person name="Lazo G.R."/>
            <person name="You F.M."/>
            <person name="Ma Y."/>
            <person name="McMahon S."/>
            <person name="Dvorak J."/>
            <person name="Anderson O.D."/>
            <person name="Luo M.C."/>
            <person name="Gu Y.Q."/>
        </authorList>
    </citation>
    <scope>NUCLEOTIDE SEQUENCE</scope>
</reference>
<feature type="region of interest" description="Disordered" evidence="2">
    <location>
        <begin position="553"/>
        <end position="608"/>
    </location>
</feature>
<evidence type="ECO:0000256" key="2">
    <source>
        <dbReference type="SAM" id="MobiDB-lite"/>
    </source>
</evidence>
<feature type="compositionally biased region" description="Basic residues" evidence="2">
    <location>
        <begin position="884"/>
        <end position="893"/>
    </location>
</feature>
<feature type="region of interest" description="Disordered" evidence="2">
    <location>
        <begin position="696"/>
        <end position="767"/>
    </location>
</feature>
<keyword evidence="1" id="KW-0175">Coiled coil</keyword>
<name>C3SA83_BRADI</name>
<dbReference type="SUPFAM" id="SSF49879">
    <property type="entry name" value="SMAD/FHA domain"/>
    <property type="match status" value="1"/>
</dbReference>
<dbReference type="PROSITE" id="PS50006">
    <property type="entry name" value="FHA_DOMAIN"/>
    <property type="match status" value="1"/>
</dbReference>
<dbReference type="InterPro" id="IPR008984">
    <property type="entry name" value="SMAD_FHA_dom_sf"/>
</dbReference>
<dbReference type="Pfam" id="PF00498">
    <property type="entry name" value="FHA"/>
    <property type="match status" value="1"/>
</dbReference>
<evidence type="ECO:0000256" key="1">
    <source>
        <dbReference type="SAM" id="Coils"/>
    </source>
</evidence>
<proteinExistence type="predicted"/>
<dbReference type="InterPro" id="IPR050923">
    <property type="entry name" value="Cell_Proc_Reg/RNA_Proc"/>
</dbReference>
<dbReference type="Gene3D" id="2.60.200.20">
    <property type="match status" value="1"/>
</dbReference>
<feature type="compositionally biased region" description="Basic and acidic residues" evidence="2">
    <location>
        <begin position="713"/>
        <end position="735"/>
    </location>
</feature>
<feature type="coiled-coil region" evidence="1">
    <location>
        <begin position="524"/>
        <end position="551"/>
    </location>
</feature>
<feature type="compositionally biased region" description="Polar residues" evidence="2">
    <location>
        <begin position="592"/>
        <end position="603"/>
    </location>
</feature>
<feature type="region of interest" description="Disordered" evidence="2">
    <location>
        <begin position="1"/>
        <end position="107"/>
    </location>
</feature>
<feature type="region of interest" description="Disordered" evidence="2">
    <location>
        <begin position="866"/>
        <end position="932"/>
    </location>
</feature>
<dbReference type="SMART" id="SM00240">
    <property type="entry name" value="FHA"/>
    <property type="match status" value="1"/>
</dbReference>
<feature type="compositionally biased region" description="Basic and acidic residues" evidence="2">
    <location>
        <begin position="696"/>
        <end position="706"/>
    </location>
</feature>
<organism evidence="4">
    <name type="scientific">Brachypodium distachyon</name>
    <name type="common">Purple false brome</name>
    <name type="synonym">Trachynia distachya</name>
    <dbReference type="NCBI Taxonomy" id="15368"/>
    <lineage>
        <taxon>Eukaryota</taxon>
        <taxon>Viridiplantae</taxon>
        <taxon>Streptophyta</taxon>
        <taxon>Embryophyta</taxon>
        <taxon>Tracheophyta</taxon>
        <taxon>Spermatophyta</taxon>
        <taxon>Magnoliopsida</taxon>
        <taxon>Liliopsida</taxon>
        <taxon>Poales</taxon>
        <taxon>Poaceae</taxon>
        <taxon>BOP clade</taxon>
        <taxon>Pooideae</taxon>
        <taxon>Stipodae</taxon>
        <taxon>Brachypodieae</taxon>
        <taxon>Brachypodium</taxon>
    </lineage>
</organism>
<feature type="compositionally biased region" description="Acidic residues" evidence="2">
    <location>
        <begin position="570"/>
        <end position="582"/>
    </location>
</feature>
<feature type="compositionally biased region" description="Pro residues" evidence="2">
    <location>
        <begin position="1"/>
        <end position="13"/>
    </location>
</feature>
<evidence type="ECO:0000259" key="3">
    <source>
        <dbReference type="PROSITE" id="PS50006"/>
    </source>
</evidence>
<evidence type="ECO:0000313" key="4">
    <source>
        <dbReference type="EMBL" id="ACF22717.1"/>
    </source>
</evidence>
<accession>C3SA83</accession>
<dbReference type="EMBL" id="EU730897">
    <property type="protein sequence ID" value="ACF22717.1"/>
    <property type="molecule type" value="Genomic_DNA"/>
</dbReference>
<dbReference type="AlphaFoldDB" id="C3SA83"/>
<dbReference type="ExpressionAtlas" id="C3SA83">
    <property type="expression patterns" value="baseline and differential"/>
</dbReference>
<dbReference type="FunFam" id="2.60.200.20:FF:000053">
    <property type="entry name" value="Os06g0275900 protein"/>
    <property type="match status" value="1"/>
</dbReference>
<sequence>MPPPKPLSPPLPAQPEAEAPSRPDGSAAESTKPSPSSSMPPPPPPRPSQLSESEPGVPVDVSANLSPSSGDSPAEEAGKPGDTEMTEAALPEQRQQRPRAPYATPDWSAAPDHPFFLEVLKDGAIFEKLDVSKKGAYMFGRIDLCDFVLEHPTISRFHAVLQFRNDGDVFLYDLGSTHGSSINKSQSYTWKICFVIGRSCCRYKSMSPRYAISLSEFKWLSGVFLGWRTRRRHGLWDYTSITDPSFHRQAPSINTRQNLHKLSAQLAHQLTNRIIIPSLWWQSIKAQLRHELQARLLELLALDHRERTSQLRCISYCEKRRGCGHSRRRGIASGQKALARPAQSTLACHVGVETYKFVFLTSRAHTCQVVTLVFCILQIKKRMYTKIHVGDVIRFGQSSRLYIFQGPSELMPPEKDMQKLRDAKIRQNMVDREASLLRAKTQAALAEGISWGMGEDAIDESAEDEADEITWQNYKGQLTDRQEKTRSKIIKRMEKVANMKKEIDAIRVKDISQGGLTQGQQTQIARNEQRISQIMEELENLEETLNDSIQESLGARAGKPKRGSHKASLEEEDDAVSDDDEFYDRTKKKSSSDQSNLQPSVETADSLLDKKDSITNDIEGKKKLLEDEKDKLAQRDNADPGDDLDAYMSGLSSQLEFHRGLTFLANRQKELYDLQAELDKVVYLLKVADPMGEAVRKRDLKPREANHQVSSDPRTDFQKQDKIAQNKTSTEENLKDSCSTKTELDKPAEVQTDVSNNRENATKPAFTIPKPQWLGDKRIIEPEENCIKEGNVNADESDNFVDYKDRKTVLSNSANEKDLEEAAPGLILRKRKSADQSAGTQAESSSVESEASAADAVALLLKYRRGLQTSEDMDNENEQQDSKRKGKKSKQKRVLGPARPDFLEKGPDYETWVPPEGQTGDGRTSLNERLGY</sequence>
<protein>
    <submittedName>
        <fullName evidence="4">FHA domain protein</fullName>
    </submittedName>
</protein>
<feature type="compositionally biased region" description="Low complexity" evidence="2">
    <location>
        <begin position="842"/>
        <end position="852"/>
    </location>
</feature>
<feature type="region of interest" description="Disordered" evidence="2">
    <location>
        <begin position="808"/>
        <end position="852"/>
    </location>
</feature>
<feature type="domain" description="FHA" evidence="3">
    <location>
        <begin position="137"/>
        <end position="187"/>
    </location>
</feature>
<dbReference type="InterPro" id="IPR000253">
    <property type="entry name" value="FHA_dom"/>
</dbReference>
<feature type="compositionally biased region" description="Pro residues" evidence="2">
    <location>
        <begin position="38"/>
        <end position="47"/>
    </location>
</feature>